<accession>A0A8S5RSW1</accession>
<organism evidence="2">
    <name type="scientific">Siphoviridae sp. ct3Mm15</name>
    <dbReference type="NCBI Taxonomy" id="2827558"/>
    <lineage>
        <taxon>Viruses</taxon>
        <taxon>Duplodnaviria</taxon>
        <taxon>Heunggongvirae</taxon>
        <taxon>Uroviricota</taxon>
        <taxon>Caudoviricetes</taxon>
    </lineage>
</organism>
<feature type="coiled-coil region" evidence="1">
    <location>
        <begin position="15"/>
        <end position="42"/>
    </location>
</feature>
<reference evidence="2" key="1">
    <citation type="journal article" date="2021" name="Proc. Natl. Acad. Sci. U.S.A.">
        <title>A Catalog of Tens of Thousands of Viruses from Human Metagenomes Reveals Hidden Associations with Chronic Diseases.</title>
        <authorList>
            <person name="Tisza M.J."/>
            <person name="Buck C.B."/>
        </authorList>
    </citation>
    <scope>NUCLEOTIDE SEQUENCE</scope>
    <source>
        <strain evidence="2">Ct3Mm15</strain>
    </source>
</reference>
<keyword evidence="1" id="KW-0175">Coiled coil</keyword>
<sequence length="121" mass="13231">MTTTPPTTPETELLLESLAEELTTINAHLEKLTERKQALTAAILDLIPAGTTTPAGLHTITVTTPTRRLNSRKLTEAFPADKYPDLYTRTLDTKAVKKAFSENALTEGDFYTIGSPTVRLS</sequence>
<evidence type="ECO:0000256" key="1">
    <source>
        <dbReference type="SAM" id="Coils"/>
    </source>
</evidence>
<evidence type="ECO:0000313" key="2">
    <source>
        <dbReference type="EMBL" id="DAE92550.1"/>
    </source>
</evidence>
<protein>
    <submittedName>
        <fullName evidence="2">Uncharacterized protein</fullName>
    </submittedName>
</protein>
<name>A0A8S5RSW1_9CAUD</name>
<dbReference type="EMBL" id="BK057802">
    <property type="protein sequence ID" value="DAE92550.1"/>
    <property type="molecule type" value="Genomic_DNA"/>
</dbReference>
<proteinExistence type="predicted"/>